<dbReference type="RefSeq" id="WP_284306939.1">
    <property type="nucleotide sequence ID" value="NZ_BSPB01000005.1"/>
</dbReference>
<comment type="caution">
    <text evidence="1">The sequence shown here is derived from an EMBL/GenBank/DDBJ whole genome shotgun (WGS) entry which is preliminary data.</text>
</comment>
<name>A0ABQ6C022_9BURK</name>
<proteinExistence type="predicted"/>
<reference evidence="2" key="1">
    <citation type="journal article" date="2019" name="Int. J. Syst. Evol. Microbiol.">
        <title>The Global Catalogue of Microorganisms (GCM) 10K type strain sequencing project: providing services to taxonomists for standard genome sequencing and annotation.</title>
        <authorList>
            <consortium name="The Broad Institute Genomics Platform"/>
            <consortium name="The Broad Institute Genome Sequencing Center for Infectious Disease"/>
            <person name="Wu L."/>
            <person name="Ma J."/>
        </authorList>
    </citation>
    <scope>NUCLEOTIDE SEQUENCE [LARGE SCALE GENOMIC DNA]</scope>
    <source>
        <strain evidence="2">NBRC 109341</strain>
    </source>
</reference>
<evidence type="ECO:0008006" key="3">
    <source>
        <dbReference type="Google" id="ProtNLM"/>
    </source>
</evidence>
<dbReference type="EMBL" id="BSPB01000005">
    <property type="protein sequence ID" value="GLS13592.1"/>
    <property type="molecule type" value="Genomic_DNA"/>
</dbReference>
<keyword evidence="2" id="KW-1185">Reference proteome</keyword>
<dbReference type="Proteomes" id="UP001156903">
    <property type="component" value="Unassembled WGS sequence"/>
</dbReference>
<sequence length="225" mass="24614">MAITFSLANLRESAAPLSHTYPQQINPQPAYVELTEGGEVSADWSGEIGNSVPMYVWHNRTLRMHVAHNVNGPALADYLESAEALALLETIHAGHEVDWDGSNYVGKLSTDASEALERLEGVLREFETVEIWTATDYLFSGNTLAGLWSGRALDEVVAELEKEAAINFDGVIHGSLRDALLAEAERRFDEDGDDGLDERHIAALIADGRITQAQADERAENIANN</sequence>
<organism evidence="1 2">
    <name type="scientific">Hydrogenophaga electricum</name>
    <dbReference type="NCBI Taxonomy" id="1230953"/>
    <lineage>
        <taxon>Bacteria</taxon>
        <taxon>Pseudomonadati</taxon>
        <taxon>Pseudomonadota</taxon>
        <taxon>Betaproteobacteria</taxon>
        <taxon>Burkholderiales</taxon>
        <taxon>Comamonadaceae</taxon>
        <taxon>Hydrogenophaga</taxon>
    </lineage>
</organism>
<protein>
    <recommendedName>
        <fullName evidence="3">DUF4375 domain-containing protein</fullName>
    </recommendedName>
</protein>
<gene>
    <name evidence="1" type="ORF">GCM10007935_10220</name>
</gene>
<evidence type="ECO:0000313" key="2">
    <source>
        <dbReference type="Proteomes" id="UP001156903"/>
    </source>
</evidence>
<accession>A0ABQ6C022</accession>
<evidence type="ECO:0000313" key="1">
    <source>
        <dbReference type="EMBL" id="GLS13592.1"/>
    </source>
</evidence>